<name>A0A3E3HWV8_9FIRM</name>
<dbReference type="InterPro" id="IPR020843">
    <property type="entry name" value="ER"/>
</dbReference>
<dbReference type="PANTHER" id="PTHR43401">
    <property type="entry name" value="L-THREONINE 3-DEHYDROGENASE"/>
    <property type="match status" value="1"/>
</dbReference>
<comment type="caution">
    <text evidence="6">The sequence shown here is derived from an EMBL/GenBank/DDBJ whole genome shotgun (WGS) entry which is preliminary data.</text>
</comment>
<feature type="domain" description="Enoyl reductase (ER)" evidence="5">
    <location>
        <begin position="12"/>
        <end position="321"/>
    </location>
</feature>
<dbReference type="GO" id="GO:0008270">
    <property type="term" value="F:zinc ion binding"/>
    <property type="evidence" value="ECO:0007669"/>
    <property type="project" value="InterPro"/>
</dbReference>
<organism evidence="6 7">
    <name type="scientific">Eisenbergiella massiliensis</name>
    <dbReference type="NCBI Taxonomy" id="1720294"/>
    <lineage>
        <taxon>Bacteria</taxon>
        <taxon>Bacillati</taxon>
        <taxon>Bacillota</taxon>
        <taxon>Clostridia</taxon>
        <taxon>Lachnospirales</taxon>
        <taxon>Lachnospiraceae</taxon>
        <taxon>Eisenbergiella</taxon>
    </lineage>
</organism>
<dbReference type="InterPro" id="IPR013149">
    <property type="entry name" value="ADH-like_C"/>
</dbReference>
<keyword evidence="7" id="KW-1185">Reference proteome</keyword>
<dbReference type="InterPro" id="IPR011032">
    <property type="entry name" value="GroES-like_sf"/>
</dbReference>
<comment type="cofactor">
    <cofactor evidence="4">
        <name>Zn(2+)</name>
        <dbReference type="ChEBI" id="CHEBI:29105"/>
    </cofactor>
</comment>
<dbReference type="SUPFAM" id="SSF50129">
    <property type="entry name" value="GroES-like"/>
    <property type="match status" value="1"/>
</dbReference>
<comment type="similarity">
    <text evidence="4">Belongs to the zinc-containing alcohol dehydrogenase family.</text>
</comment>
<evidence type="ECO:0000256" key="2">
    <source>
        <dbReference type="ARBA" id="ARBA00022833"/>
    </source>
</evidence>
<evidence type="ECO:0000256" key="1">
    <source>
        <dbReference type="ARBA" id="ARBA00022723"/>
    </source>
</evidence>
<keyword evidence="2 4" id="KW-0862">Zinc</keyword>
<proteinExistence type="inferred from homology"/>
<protein>
    <recommendedName>
        <fullName evidence="5">Enoyl reductase (ER) domain-containing protein</fullName>
    </recommendedName>
</protein>
<keyword evidence="3" id="KW-0560">Oxidoreductase</keyword>
<dbReference type="AlphaFoldDB" id="A0A3E3HWV8"/>
<dbReference type="SUPFAM" id="SSF51735">
    <property type="entry name" value="NAD(P)-binding Rossmann-fold domains"/>
    <property type="match status" value="1"/>
</dbReference>
<dbReference type="InterPro" id="IPR036291">
    <property type="entry name" value="NAD(P)-bd_dom_sf"/>
</dbReference>
<evidence type="ECO:0000313" key="7">
    <source>
        <dbReference type="Proteomes" id="UP000260812"/>
    </source>
</evidence>
<reference evidence="6" key="1">
    <citation type="submission" date="2018-08" db="EMBL/GenBank/DDBJ databases">
        <title>A genome reference for cultivated species of the human gut microbiota.</title>
        <authorList>
            <person name="Zou Y."/>
            <person name="Xue W."/>
            <person name="Luo G."/>
        </authorList>
    </citation>
    <scope>NUCLEOTIDE SEQUENCE [LARGE SCALE GENOMIC DNA]</scope>
    <source>
        <strain evidence="6">TF05-5AC</strain>
    </source>
</reference>
<gene>
    <name evidence="6" type="ORF">DXC51_25005</name>
</gene>
<dbReference type="Pfam" id="PF08240">
    <property type="entry name" value="ADH_N"/>
    <property type="match status" value="1"/>
</dbReference>
<evidence type="ECO:0000256" key="3">
    <source>
        <dbReference type="ARBA" id="ARBA00023002"/>
    </source>
</evidence>
<sequence length="338" mass="36967">MKTTMRQIVMEGPGKSRVMEVPVPQIGKGELLVRVTLSGICHSELYPWMTAKKGDTLGHESVGIVEKVGEGVEAFRPGDRVTGLGGGAFKEYIVMQAEKTVHVPDCLKDEDAISEPLACLLSAAMKLPIETLGDPVAVVGCGYMGLGMISLFRAMGYGKITAIDKRPEALENALRFGATEVFTPDTIPEEYIMTFDTMGKVDLSRDGDNAPLFAMGCPTVMEFTGTQDGLQLAGDLVRAHGRLGIGGYHNDGPRSINYMLWNFKAITTINCHERRISYEARLCQRCIDLLAGGQWNFKGVTRVYDMEEFDRANEEMAAHTNNYIKGAIRCSTYGNGGF</sequence>
<keyword evidence="1 4" id="KW-0479">Metal-binding</keyword>
<dbReference type="GeneID" id="97990024"/>
<dbReference type="Pfam" id="PF00107">
    <property type="entry name" value="ADH_zinc_N"/>
    <property type="match status" value="1"/>
</dbReference>
<dbReference type="Gene3D" id="3.90.180.10">
    <property type="entry name" value="Medium-chain alcohol dehydrogenases, catalytic domain"/>
    <property type="match status" value="2"/>
</dbReference>
<dbReference type="PROSITE" id="PS00059">
    <property type="entry name" value="ADH_ZINC"/>
    <property type="match status" value="1"/>
</dbReference>
<dbReference type="EMBL" id="QVLV01000027">
    <property type="protein sequence ID" value="RGE56313.1"/>
    <property type="molecule type" value="Genomic_DNA"/>
</dbReference>
<evidence type="ECO:0000256" key="4">
    <source>
        <dbReference type="RuleBase" id="RU361277"/>
    </source>
</evidence>
<evidence type="ECO:0000313" key="6">
    <source>
        <dbReference type="EMBL" id="RGE56313.1"/>
    </source>
</evidence>
<evidence type="ECO:0000259" key="5">
    <source>
        <dbReference type="SMART" id="SM00829"/>
    </source>
</evidence>
<dbReference type="SMART" id="SM00829">
    <property type="entry name" value="PKS_ER"/>
    <property type="match status" value="1"/>
</dbReference>
<dbReference type="RefSeq" id="WP_117545637.1">
    <property type="nucleotide sequence ID" value="NZ_JBKUNB010000005.1"/>
</dbReference>
<dbReference type="GO" id="GO:0016491">
    <property type="term" value="F:oxidoreductase activity"/>
    <property type="evidence" value="ECO:0007669"/>
    <property type="project" value="UniProtKB-KW"/>
</dbReference>
<dbReference type="InterPro" id="IPR013154">
    <property type="entry name" value="ADH-like_N"/>
</dbReference>
<dbReference type="Gene3D" id="3.40.50.720">
    <property type="entry name" value="NAD(P)-binding Rossmann-like Domain"/>
    <property type="match status" value="1"/>
</dbReference>
<accession>A0A3E3HWV8</accession>
<dbReference type="InterPro" id="IPR002328">
    <property type="entry name" value="ADH_Zn_CS"/>
</dbReference>
<dbReference type="InterPro" id="IPR050129">
    <property type="entry name" value="Zn_alcohol_dh"/>
</dbReference>
<dbReference type="Proteomes" id="UP000260812">
    <property type="component" value="Unassembled WGS sequence"/>
</dbReference>
<dbReference type="PANTHER" id="PTHR43401:SF2">
    <property type="entry name" value="L-THREONINE 3-DEHYDROGENASE"/>
    <property type="match status" value="1"/>
</dbReference>